<feature type="transmembrane region" description="Helical" evidence="8">
    <location>
        <begin position="252"/>
        <end position="276"/>
    </location>
</feature>
<keyword evidence="7 8" id="KW-0472">Membrane</keyword>
<dbReference type="RefSeq" id="WP_131153344.1">
    <property type="nucleotide sequence ID" value="NZ_CP036402.1"/>
</dbReference>
<keyword evidence="6 8" id="KW-1133">Transmembrane helix</keyword>
<keyword evidence="4" id="KW-1003">Cell membrane</keyword>
<comment type="similarity">
    <text evidence="2">Belongs to the ABC-2 integral membrane protein family.</text>
</comment>
<organism evidence="10 11">
    <name type="scientific">Egibacter rhizosphaerae</name>
    <dbReference type="NCBI Taxonomy" id="1670831"/>
    <lineage>
        <taxon>Bacteria</taxon>
        <taxon>Bacillati</taxon>
        <taxon>Actinomycetota</taxon>
        <taxon>Nitriliruptoria</taxon>
        <taxon>Egibacterales</taxon>
        <taxon>Egibacteraceae</taxon>
        <taxon>Egibacter</taxon>
    </lineage>
</organism>
<dbReference type="PANTHER" id="PTHR30294">
    <property type="entry name" value="MEMBRANE COMPONENT OF ABC TRANSPORTER YHHJ-RELATED"/>
    <property type="match status" value="1"/>
</dbReference>
<dbReference type="PROSITE" id="PS51012">
    <property type="entry name" value="ABC_TM2"/>
    <property type="match status" value="1"/>
</dbReference>
<dbReference type="Pfam" id="PF12698">
    <property type="entry name" value="ABC2_membrane_3"/>
    <property type="match status" value="1"/>
</dbReference>
<feature type="domain" description="ABC transmembrane type-2" evidence="9">
    <location>
        <begin position="168"/>
        <end position="393"/>
    </location>
</feature>
<feature type="transmembrane region" description="Helical" evidence="8">
    <location>
        <begin position="24"/>
        <end position="44"/>
    </location>
</feature>
<feature type="transmembrane region" description="Helical" evidence="8">
    <location>
        <begin position="313"/>
        <end position="334"/>
    </location>
</feature>
<evidence type="ECO:0000256" key="4">
    <source>
        <dbReference type="ARBA" id="ARBA00022475"/>
    </source>
</evidence>
<dbReference type="InterPro" id="IPR051449">
    <property type="entry name" value="ABC-2_transporter_component"/>
</dbReference>
<keyword evidence="5 8" id="KW-0812">Transmembrane</keyword>
<evidence type="ECO:0000313" key="10">
    <source>
        <dbReference type="EMBL" id="QBI18346.1"/>
    </source>
</evidence>
<dbReference type="Gene3D" id="3.40.1710.10">
    <property type="entry name" value="abc type-2 transporter like domain"/>
    <property type="match status" value="1"/>
</dbReference>
<evidence type="ECO:0000256" key="8">
    <source>
        <dbReference type="SAM" id="Phobius"/>
    </source>
</evidence>
<dbReference type="EMBL" id="CP036402">
    <property type="protein sequence ID" value="QBI18346.1"/>
    <property type="molecule type" value="Genomic_DNA"/>
</dbReference>
<name>A0A411YAX8_9ACTN</name>
<dbReference type="Proteomes" id="UP000291469">
    <property type="component" value="Chromosome"/>
</dbReference>
<dbReference type="InterPro" id="IPR013525">
    <property type="entry name" value="ABC2_TM"/>
</dbReference>
<sequence length="400" mass="42879">MMRAAVRALAFVRKEVVDVGRQPLLLLALVVGPFLILLVFGAGLREEDPPMRTAIVAPDDTEIREQVEEFAADERERDRLIVEDVGSDEEAAMRGLADRDLDLVVVFPEEVAGRVQEGEQAVIELHHNEIDPIEDQAITLLSRSAVQEVNNRLLADVIADVQDDLPSETEAAQQYQELPPEVLVSPFRGEPSALGGEVELTDFYAPAVVVVLLQHFAVTLLALSIVRERAIGATELFKVAPLRTSEYVVGKFLAYLLLGALVGVVLVSLLVFGLGVPISGSWVQLGLALGMLVLASTAVGIVVGLVANSDSQAVQYAMLLLLATIFLSGFLLSLDRFLPFAQPIAWLLPATYGTEMARTVMLRGEAASPGLLVALAVYGAVFAAAGVVLARRRVTTPGGS</sequence>
<proteinExistence type="inferred from homology"/>
<keyword evidence="3" id="KW-0813">Transport</keyword>
<evidence type="ECO:0000313" key="11">
    <source>
        <dbReference type="Proteomes" id="UP000291469"/>
    </source>
</evidence>
<evidence type="ECO:0000256" key="6">
    <source>
        <dbReference type="ARBA" id="ARBA00022989"/>
    </source>
</evidence>
<gene>
    <name evidence="10" type="ORF">ER308_01330</name>
</gene>
<evidence type="ECO:0000256" key="5">
    <source>
        <dbReference type="ARBA" id="ARBA00022692"/>
    </source>
</evidence>
<feature type="transmembrane region" description="Helical" evidence="8">
    <location>
        <begin position="282"/>
        <end position="306"/>
    </location>
</feature>
<accession>A0A411YAX8</accession>
<dbReference type="GO" id="GO:0005886">
    <property type="term" value="C:plasma membrane"/>
    <property type="evidence" value="ECO:0007669"/>
    <property type="project" value="UniProtKB-SubCell"/>
</dbReference>
<keyword evidence="11" id="KW-1185">Reference proteome</keyword>
<protein>
    <submittedName>
        <fullName evidence="10">ABC transporter permease</fullName>
    </submittedName>
</protein>
<evidence type="ECO:0000256" key="3">
    <source>
        <dbReference type="ARBA" id="ARBA00022448"/>
    </source>
</evidence>
<dbReference type="PANTHER" id="PTHR30294:SF29">
    <property type="entry name" value="MULTIDRUG ABC TRANSPORTER PERMEASE YBHS-RELATED"/>
    <property type="match status" value="1"/>
</dbReference>
<reference evidence="10 11" key="1">
    <citation type="submission" date="2019-01" db="EMBL/GenBank/DDBJ databases">
        <title>Egibacter rhizosphaerae EGI 80759T.</title>
        <authorList>
            <person name="Chen D.-D."/>
            <person name="Tian Y."/>
            <person name="Jiao J.-Y."/>
            <person name="Zhang X.-T."/>
            <person name="Zhang Y.-G."/>
            <person name="Zhang Y."/>
            <person name="Xiao M."/>
            <person name="Shu W.-S."/>
            <person name="Li W.-J."/>
        </authorList>
    </citation>
    <scope>NUCLEOTIDE SEQUENCE [LARGE SCALE GENOMIC DNA]</scope>
    <source>
        <strain evidence="10 11">EGI 80759</strain>
    </source>
</reference>
<comment type="subcellular location">
    <subcellularLocation>
        <location evidence="1">Cell membrane</location>
        <topology evidence="1">Multi-pass membrane protein</topology>
    </subcellularLocation>
</comment>
<evidence type="ECO:0000259" key="9">
    <source>
        <dbReference type="PROSITE" id="PS51012"/>
    </source>
</evidence>
<dbReference type="KEGG" id="erz:ER308_01330"/>
<dbReference type="OrthoDB" id="5241327at2"/>
<evidence type="ECO:0000256" key="2">
    <source>
        <dbReference type="ARBA" id="ARBA00007783"/>
    </source>
</evidence>
<evidence type="ECO:0000256" key="1">
    <source>
        <dbReference type="ARBA" id="ARBA00004651"/>
    </source>
</evidence>
<feature type="transmembrane region" description="Helical" evidence="8">
    <location>
        <begin position="371"/>
        <end position="390"/>
    </location>
</feature>
<dbReference type="InterPro" id="IPR047817">
    <property type="entry name" value="ABC2_TM_bact-type"/>
</dbReference>
<feature type="transmembrane region" description="Helical" evidence="8">
    <location>
        <begin position="203"/>
        <end position="226"/>
    </location>
</feature>
<dbReference type="AlphaFoldDB" id="A0A411YAX8"/>
<evidence type="ECO:0000256" key="7">
    <source>
        <dbReference type="ARBA" id="ARBA00023136"/>
    </source>
</evidence>
<dbReference type="GO" id="GO:0140359">
    <property type="term" value="F:ABC-type transporter activity"/>
    <property type="evidence" value="ECO:0007669"/>
    <property type="project" value="InterPro"/>
</dbReference>